<feature type="compositionally biased region" description="Basic and acidic residues" evidence="1">
    <location>
        <begin position="186"/>
        <end position="197"/>
    </location>
</feature>
<evidence type="ECO:0000256" key="1">
    <source>
        <dbReference type="SAM" id="MobiDB-lite"/>
    </source>
</evidence>
<evidence type="ECO:0000313" key="2">
    <source>
        <dbReference type="EMBL" id="KAA0166508.1"/>
    </source>
</evidence>
<feature type="region of interest" description="Disordered" evidence="1">
    <location>
        <begin position="402"/>
        <end position="458"/>
    </location>
</feature>
<protein>
    <recommendedName>
        <fullName evidence="4">Cilia- and flagella-associated protein 157</fullName>
    </recommendedName>
</protein>
<feature type="compositionally biased region" description="Gly residues" evidence="1">
    <location>
        <begin position="261"/>
        <end position="278"/>
    </location>
</feature>
<accession>A0A5A8DMQ4</accession>
<feature type="compositionally biased region" description="Low complexity" evidence="1">
    <location>
        <begin position="422"/>
        <end position="437"/>
    </location>
</feature>
<comment type="caution">
    <text evidence="2">The sequence shown here is derived from an EMBL/GenBank/DDBJ whole genome shotgun (WGS) entry which is preliminary data.</text>
</comment>
<reference evidence="2 3" key="1">
    <citation type="submission" date="2019-07" db="EMBL/GenBank/DDBJ databases">
        <title>Genomes of Cafeteria roenbergensis.</title>
        <authorList>
            <person name="Fischer M.G."/>
            <person name="Hackl T."/>
            <person name="Roman M."/>
        </authorList>
    </citation>
    <scope>NUCLEOTIDE SEQUENCE [LARGE SCALE GENOMIC DNA]</scope>
    <source>
        <strain evidence="2 3">Cflag</strain>
    </source>
</reference>
<dbReference type="PANTHER" id="PTHR40515:SF1">
    <property type="entry name" value="CILIA- AND FLAGELLA-ASSOCIATED PROTEIN 157"/>
    <property type="match status" value="1"/>
</dbReference>
<feature type="compositionally biased region" description="Gly residues" evidence="1">
    <location>
        <begin position="411"/>
        <end position="421"/>
    </location>
</feature>
<sequence length="480" mass="49951">MADGAAAGKADGAGAFRLTAINDEGDRVVAEPESMGRVRELHEQLSDVVVTLNSKVSRVLHKQEQEFLSAYRGHMYSVQRELQTWKDKADAARLRQERDQRMQRLTEECAWFRKEALRLNKFTTALKRDVTALRERLGAVEEDRQWLSRQLKAAKKDNKLLRAELELRMTEPSAASLPAPLDGADESGRGGGGDHRGFFGGGGAATLPPLGARERADQGPASRGPFITLGEDVDGGMAGSSGMLEQAGDFASPLGHARRPGGPGEGVAAGGSARGGQAGAPSAGTVARLEAQVARLTAQLSAERTKTRRQRVAAEAESSERRALQAVLAECVSEVRRQERKRRAAGGSGAGGAGAAASRRAGAARGAAASDLDGSDKRLVVQRLLSDDLVLEALHRTIFGSPREAEEVGDAGDGGDGGGHSDGPLRSPGGRGPARAGSRAESKADGGAVARGAASGRSGVVRTRVALGSAVGPFDGVPGT</sequence>
<organism evidence="2 3">
    <name type="scientific">Cafeteria roenbergensis</name>
    <name type="common">Marine flagellate</name>
    <dbReference type="NCBI Taxonomy" id="33653"/>
    <lineage>
        <taxon>Eukaryota</taxon>
        <taxon>Sar</taxon>
        <taxon>Stramenopiles</taxon>
        <taxon>Bigyra</taxon>
        <taxon>Opalozoa</taxon>
        <taxon>Bicosoecida</taxon>
        <taxon>Cafeteriaceae</taxon>
        <taxon>Cafeteria</taxon>
    </lineage>
</organism>
<evidence type="ECO:0008006" key="4">
    <source>
        <dbReference type="Google" id="ProtNLM"/>
    </source>
</evidence>
<feature type="region of interest" description="Disordered" evidence="1">
    <location>
        <begin position="171"/>
        <end position="224"/>
    </location>
</feature>
<feature type="region of interest" description="Disordered" evidence="1">
    <location>
        <begin position="335"/>
        <end position="357"/>
    </location>
</feature>
<dbReference type="AlphaFoldDB" id="A0A5A8DMQ4"/>
<feature type="compositionally biased region" description="Low complexity" evidence="1">
    <location>
        <begin position="446"/>
        <end position="458"/>
    </location>
</feature>
<feature type="region of interest" description="Disordered" evidence="1">
    <location>
        <begin position="300"/>
        <end position="319"/>
    </location>
</feature>
<evidence type="ECO:0000313" key="3">
    <source>
        <dbReference type="Proteomes" id="UP000325113"/>
    </source>
</evidence>
<dbReference type="PANTHER" id="PTHR40515">
    <property type="entry name" value="CILIA- AND FLAGELLA-ASSOCIATED PROTEIN 157"/>
    <property type="match status" value="1"/>
</dbReference>
<dbReference type="EMBL" id="VLTM01000008">
    <property type="protein sequence ID" value="KAA0166508.1"/>
    <property type="molecule type" value="Genomic_DNA"/>
</dbReference>
<feature type="region of interest" description="Disordered" evidence="1">
    <location>
        <begin position="253"/>
        <end position="281"/>
    </location>
</feature>
<proteinExistence type="predicted"/>
<name>A0A5A8DMQ4_CAFRO</name>
<dbReference type="Proteomes" id="UP000325113">
    <property type="component" value="Unassembled WGS sequence"/>
</dbReference>
<gene>
    <name evidence="2" type="ORF">FNF31_01286</name>
</gene>